<gene>
    <name evidence="1" type="ORF">DERYTH_LOCUS26621</name>
</gene>
<evidence type="ECO:0000313" key="2">
    <source>
        <dbReference type="Proteomes" id="UP000789405"/>
    </source>
</evidence>
<feature type="non-terminal residue" evidence="1">
    <location>
        <position position="39"/>
    </location>
</feature>
<accession>A0A9N9PGE2</accession>
<protein>
    <submittedName>
        <fullName evidence="1">5634_t:CDS:1</fullName>
    </submittedName>
</protein>
<name>A0A9N9PGE2_9GLOM</name>
<dbReference type="EMBL" id="CAJVPY010056506">
    <property type="protein sequence ID" value="CAG8818409.1"/>
    <property type="molecule type" value="Genomic_DNA"/>
</dbReference>
<reference evidence="1" key="1">
    <citation type="submission" date="2021-06" db="EMBL/GenBank/DDBJ databases">
        <authorList>
            <person name="Kallberg Y."/>
            <person name="Tangrot J."/>
            <person name="Rosling A."/>
        </authorList>
    </citation>
    <scope>NUCLEOTIDE SEQUENCE</scope>
    <source>
        <strain evidence="1">MA453B</strain>
    </source>
</reference>
<comment type="caution">
    <text evidence="1">The sequence shown here is derived from an EMBL/GenBank/DDBJ whole genome shotgun (WGS) entry which is preliminary data.</text>
</comment>
<dbReference type="AlphaFoldDB" id="A0A9N9PGE2"/>
<sequence length="39" mass="4165">LILTGNSLQVVIAPFSVFSGAFISINSTSYFPNTTTINE</sequence>
<organism evidence="1 2">
    <name type="scientific">Dentiscutata erythropus</name>
    <dbReference type="NCBI Taxonomy" id="1348616"/>
    <lineage>
        <taxon>Eukaryota</taxon>
        <taxon>Fungi</taxon>
        <taxon>Fungi incertae sedis</taxon>
        <taxon>Mucoromycota</taxon>
        <taxon>Glomeromycotina</taxon>
        <taxon>Glomeromycetes</taxon>
        <taxon>Diversisporales</taxon>
        <taxon>Gigasporaceae</taxon>
        <taxon>Dentiscutata</taxon>
    </lineage>
</organism>
<proteinExistence type="predicted"/>
<dbReference type="Proteomes" id="UP000789405">
    <property type="component" value="Unassembled WGS sequence"/>
</dbReference>
<keyword evidence="2" id="KW-1185">Reference proteome</keyword>
<feature type="non-terminal residue" evidence="1">
    <location>
        <position position="1"/>
    </location>
</feature>
<evidence type="ECO:0000313" key="1">
    <source>
        <dbReference type="EMBL" id="CAG8818409.1"/>
    </source>
</evidence>